<feature type="compositionally biased region" description="Basic and acidic residues" evidence="25">
    <location>
        <begin position="20"/>
        <end position="37"/>
    </location>
</feature>
<evidence type="ECO:0000256" key="9">
    <source>
        <dbReference type="ARBA" id="ARBA00044878"/>
    </source>
</evidence>
<accession>A0A9P6U485</accession>
<evidence type="ECO:0000256" key="26">
    <source>
        <dbReference type="SAM" id="Phobius"/>
    </source>
</evidence>
<feature type="compositionally biased region" description="Pro residues" evidence="25">
    <location>
        <begin position="979"/>
        <end position="992"/>
    </location>
</feature>
<feature type="compositionally biased region" description="Polar residues" evidence="25">
    <location>
        <begin position="1"/>
        <end position="11"/>
    </location>
</feature>
<comment type="catalytic activity">
    <reaction evidence="16">
        <text>L-lysyl-L-lysine(out) = L-lysyl-L-lysine(in)</text>
        <dbReference type="Rhea" id="RHEA:79403"/>
        <dbReference type="ChEBI" id="CHEBI:229956"/>
    </reaction>
</comment>
<feature type="transmembrane region" description="Helical" evidence="26">
    <location>
        <begin position="621"/>
        <end position="644"/>
    </location>
</feature>
<feature type="region of interest" description="Disordered" evidence="25">
    <location>
        <begin position="1"/>
        <end position="98"/>
    </location>
</feature>
<feature type="compositionally biased region" description="Low complexity" evidence="25">
    <location>
        <begin position="855"/>
        <end position="899"/>
    </location>
</feature>
<dbReference type="InterPro" id="IPR028217">
    <property type="entry name" value="Rsa3_C"/>
</dbReference>
<dbReference type="Pfam" id="PF14615">
    <property type="entry name" value="Rsa3"/>
    <property type="match status" value="1"/>
</dbReference>
<feature type="region of interest" description="Disordered" evidence="25">
    <location>
        <begin position="689"/>
        <end position="747"/>
    </location>
</feature>
<comment type="catalytic activity">
    <reaction evidence="8">
        <text>L-lysyl-L-alanine(out) = L-lysyl-L-alanine(in)</text>
        <dbReference type="Rhea" id="RHEA:79399"/>
        <dbReference type="ChEBI" id="CHEBI:229954"/>
    </reaction>
</comment>
<proteinExistence type="inferred from homology"/>
<dbReference type="Proteomes" id="UP000807716">
    <property type="component" value="Unassembled WGS sequence"/>
</dbReference>
<comment type="catalytic activity">
    <reaction evidence="20">
        <text>L-lysyl-glycine(out) = L-lysyl-glycine(in)</text>
        <dbReference type="Rhea" id="RHEA:79407"/>
        <dbReference type="ChEBI" id="CHEBI:191202"/>
    </reaction>
</comment>
<evidence type="ECO:0000256" key="21">
    <source>
        <dbReference type="ARBA" id="ARBA00044985"/>
    </source>
</evidence>
<dbReference type="EMBL" id="JAAAJB010000266">
    <property type="protein sequence ID" value="KAG0259920.1"/>
    <property type="molecule type" value="Genomic_DNA"/>
</dbReference>
<protein>
    <recommendedName>
        <fullName evidence="21">Lysosomal dipeptide transporter MFSD1</fullName>
    </recommendedName>
    <alternativeName>
        <fullName evidence="22">Major facilitator superfamily domain-containing protein 1</fullName>
    </alternativeName>
</protein>
<evidence type="ECO:0000256" key="22">
    <source>
        <dbReference type="ARBA" id="ARBA00045018"/>
    </source>
</evidence>
<dbReference type="InterPro" id="IPR011701">
    <property type="entry name" value="MFS"/>
</dbReference>
<dbReference type="PANTHER" id="PTHR23512:SF3">
    <property type="entry name" value="MAJOR FACILITATOR SUPERFAMILY DOMAIN-CONTAINING PROTEIN 1"/>
    <property type="match status" value="1"/>
</dbReference>
<comment type="subunit">
    <text evidence="24">Homodimer. Interacts with lysosomal protein GLMP (via lumenal domain); the interaction starts while both proteins are still in the endoplasmic reticulum and is required for stabilization of MFSD1 in lysosomes but has no direct effect on its targeting to lysosomes or transporter activity.</text>
</comment>
<dbReference type="SUPFAM" id="SSF103473">
    <property type="entry name" value="MFS general substrate transporter"/>
    <property type="match status" value="1"/>
</dbReference>
<evidence type="ECO:0000256" key="6">
    <source>
        <dbReference type="ARBA" id="ARBA00023136"/>
    </source>
</evidence>
<gene>
    <name evidence="28" type="ORF">DFQ27_003810</name>
</gene>
<dbReference type="PROSITE" id="PS50850">
    <property type="entry name" value="MFS"/>
    <property type="match status" value="1"/>
</dbReference>
<evidence type="ECO:0000256" key="11">
    <source>
        <dbReference type="ARBA" id="ARBA00044884"/>
    </source>
</evidence>
<feature type="domain" description="Major facilitator superfamily (MFS) profile" evidence="27">
    <location>
        <begin position="214"/>
        <end position="680"/>
    </location>
</feature>
<evidence type="ECO:0000256" key="8">
    <source>
        <dbReference type="ARBA" id="ARBA00044876"/>
    </source>
</evidence>
<evidence type="ECO:0000256" key="25">
    <source>
        <dbReference type="SAM" id="MobiDB-lite"/>
    </source>
</evidence>
<evidence type="ECO:0000256" key="13">
    <source>
        <dbReference type="ARBA" id="ARBA00044893"/>
    </source>
</evidence>
<comment type="catalytic activity">
    <reaction evidence="15">
        <text>L-arginyl-L-alpha-amino acid(out) = L-arginyl-L-alpha-amino acid(in)</text>
        <dbReference type="Rhea" id="RHEA:79371"/>
        <dbReference type="ChEBI" id="CHEBI:84315"/>
    </reaction>
</comment>
<dbReference type="Pfam" id="PF07690">
    <property type="entry name" value="MFS_1"/>
    <property type="match status" value="2"/>
</dbReference>
<dbReference type="AlphaFoldDB" id="A0A9P6U485"/>
<feature type="transmembrane region" description="Helical" evidence="26">
    <location>
        <begin position="291"/>
        <end position="308"/>
    </location>
</feature>
<evidence type="ECO:0000256" key="20">
    <source>
        <dbReference type="ARBA" id="ARBA00044924"/>
    </source>
</evidence>
<dbReference type="OrthoDB" id="424834at2759"/>
<comment type="similarity">
    <text evidence="2">Belongs to the major facilitator superfamily.</text>
</comment>
<comment type="catalytic activity">
    <reaction evidence="13">
        <text>L-alpha-aminoacyl-L-lysine(out) = L-alpha-aminoacyl-L-lysine(in)</text>
        <dbReference type="Rhea" id="RHEA:79383"/>
        <dbReference type="ChEBI" id="CHEBI:229966"/>
    </reaction>
</comment>
<evidence type="ECO:0000256" key="18">
    <source>
        <dbReference type="ARBA" id="ARBA00044912"/>
    </source>
</evidence>
<evidence type="ECO:0000256" key="24">
    <source>
        <dbReference type="ARBA" id="ARBA00046376"/>
    </source>
</evidence>
<evidence type="ECO:0000313" key="28">
    <source>
        <dbReference type="EMBL" id="KAG0259920.1"/>
    </source>
</evidence>
<dbReference type="GO" id="GO:0022857">
    <property type="term" value="F:transmembrane transporter activity"/>
    <property type="evidence" value="ECO:0007669"/>
    <property type="project" value="InterPro"/>
</dbReference>
<sequence length="992" mass="109967">MVGGSQPSTEPHTLPRKRTKIDSTESTENTHESRTIENDDVNDAEEEDQDMLPLDQMDDGADQDEDEDEDDEDVEMDAESAPTQSKAHTSDRVRKVDTNPEVEAAFRERYMAQITQAFGDELNALRETDELDGSHLELLIDSLHQTGHVFLPSEKELVALPSSSGCEMEQQQDEQQLLLGHSSQHVQSYTSLPGPHSPLTKPLLYEPPPTTSRHWLVLSMACLLLAGNYYCYDLPAAMNLQIQEWLGTDDTTHQYQLNLLYSAYSLPNIVLPLAGGFLVDRLSASKMLLVFNLWICLGQALFVLGLGLRSFPTMVMGRFLFGVGGECLEVAQCKITTDWFKHAWLGLALGLNLSSARISTALNDNLSPWIENRLHHHPAGGVVAASSVGLFICLTSFACGLGLAYLDRPASRTLAGVKVDGPKNVDRLSGEEGYLERQALLWEDQGGRGGEGGEEGILDLEENNEDDDDGEDEKTATMMAEDDKMFVAEIWTLQPKFWILCLCCITLYGAVSPFFHVLSDFLQQRWYHGDPQRAGTVMSLPDVISAVGSPLCGFLVDRFGHRSRYIPLSAIFLIWAHVQLGFTNATPIIGMTVIGLAYSLFASVLWPCIPFLVEDEQLGTAYGIVTIALNISLTIFPIAVAWLLQRTNGDYGAVQVLFITLAVLGLFLSILLNVLDERDTTTIGLLLEEEGEEDEAISTGEREETPGSPVPASVQDLYLKPPPPLGATTTTTPAIHPLQQGLPEGRSLLPSEFDAHLRRRSSIEEQMIQQQLLEQQRQQQHTRRRIRRRSLAWPRLSDDHGRVTSLDHEYQGRITTRSVGCDGIVAIIPHHSQRQHPRRHSTATDYVSQLERARQPSLRQRPPQLQSQPQPQYQQYQQLQQQQPPYDVQQQQQQQQRQSWSGWARSRVRGESAPVTTGLGQPPLDHLVPQQPQLSQQQPRHPFDVDSNDPQGTGGPGGGSGADESRAGAPQGPSTRTLPPIPPSPPSPNTLT</sequence>
<comment type="catalytic activity">
    <reaction evidence="11">
        <text>L-alpha-aminoacyl-L-histidine(out) = L-alpha-aminoacyl-L-histidine(in)</text>
        <dbReference type="Rhea" id="RHEA:79375"/>
        <dbReference type="ChEBI" id="CHEBI:229967"/>
    </reaction>
</comment>
<feature type="compositionally biased region" description="Basic and acidic residues" evidence="25">
    <location>
        <begin position="88"/>
        <end position="98"/>
    </location>
</feature>
<comment type="subcellular location">
    <subcellularLocation>
        <location evidence="1">Lysosome membrane</location>
        <topology evidence="1">Multi-pass membrane protein</topology>
    </subcellularLocation>
</comment>
<comment type="function">
    <text evidence="23">Lysosomal dipeptide uniporter that selectively exports lysine, arginine or histidine-containing dipeptides with a net positive charge from the lysosome lumen into the cytosol. Could play a role in a specific type of protein O-glycosylation indirectly regulating macrophages migration and tissue invasion. Also essential for liver homeostasis.</text>
</comment>
<reference evidence="28" key="1">
    <citation type="journal article" date="2020" name="Fungal Divers.">
        <title>Resolving the Mortierellaceae phylogeny through synthesis of multi-gene phylogenetics and phylogenomics.</title>
        <authorList>
            <person name="Vandepol N."/>
            <person name="Liber J."/>
            <person name="Desiro A."/>
            <person name="Na H."/>
            <person name="Kennedy M."/>
            <person name="Barry K."/>
            <person name="Grigoriev I.V."/>
            <person name="Miller A.N."/>
            <person name="O'Donnell K."/>
            <person name="Stajich J.E."/>
            <person name="Bonito G."/>
        </authorList>
    </citation>
    <scope>NUCLEOTIDE SEQUENCE</scope>
    <source>
        <strain evidence="28">BC1065</strain>
    </source>
</reference>
<dbReference type="InterPro" id="IPR052187">
    <property type="entry name" value="MFSD1"/>
</dbReference>
<evidence type="ECO:0000256" key="17">
    <source>
        <dbReference type="ARBA" id="ARBA00044903"/>
    </source>
</evidence>
<feature type="transmembrane region" description="Helical" evidence="26">
    <location>
        <begin position="214"/>
        <end position="232"/>
    </location>
</feature>
<evidence type="ECO:0000313" key="29">
    <source>
        <dbReference type="Proteomes" id="UP000807716"/>
    </source>
</evidence>
<feature type="transmembrane region" description="Helical" evidence="26">
    <location>
        <begin position="497"/>
        <end position="518"/>
    </location>
</feature>
<evidence type="ECO:0000256" key="19">
    <source>
        <dbReference type="ARBA" id="ARBA00044919"/>
    </source>
</evidence>
<feature type="transmembrane region" description="Helical" evidence="26">
    <location>
        <begin position="656"/>
        <end position="675"/>
    </location>
</feature>
<feature type="transmembrane region" description="Helical" evidence="26">
    <location>
        <begin position="538"/>
        <end position="556"/>
    </location>
</feature>
<evidence type="ECO:0000259" key="27">
    <source>
        <dbReference type="PROSITE" id="PS50850"/>
    </source>
</evidence>
<dbReference type="InterPro" id="IPR020846">
    <property type="entry name" value="MFS_dom"/>
</dbReference>
<comment type="catalytic activity">
    <reaction evidence="18">
        <text>L-histidyl-L-alpha-amino acid(out) = L-histidyl-L-alpha-amino acid(in)</text>
        <dbReference type="Rhea" id="RHEA:79379"/>
        <dbReference type="ChEBI" id="CHEBI:229964"/>
    </reaction>
</comment>
<feature type="region of interest" description="Disordered" evidence="25">
    <location>
        <begin position="852"/>
        <end position="992"/>
    </location>
</feature>
<evidence type="ECO:0000256" key="23">
    <source>
        <dbReference type="ARBA" id="ARBA00045709"/>
    </source>
</evidence>
<evidence type="ECO:0000256" key="16">
    <source>
        <dbReference type="ARBA" id="ARBA00044900"/>
    </source>
</evidence>
<keyword evidence="6 26" id="KW-0472">Membrane</keyword>
<comment type="catalytic activity">
    <reaction evidence="19">
        <text>L-alanyl-L-lysine(out) = L-alanyl-L-lysine(in)</text>
        <dbReference type="Rhea" id="RHEA:79415"/>
        <dbReference type="ChEBI" id="CHEBI:192470"/>
    </reaction>
</comment>
<evidence type="ECO:0000256" key="4">
    <source>
        <dbReference type="ARBA" id="ARBA00022692"/>
    </source>
</evidence>
<evidence type="ECO:0000256" key="14">
    <source>
        <dbReference type="ARBA" id="ARBA00044898"/>
    </source>
</evidence>
<evidence type="ECO:0000256" key="7">
    <source>
        <dbReference type="ARBA" id="ARBA00023228"/>
    </source>
</evidence>
<dbReference type="InterPro" id="IPR036259">
    <property type="entry name" value="MFS_trans_sf"/>
</dbReference>
<comment type="catalytic activity">
    <reaction evidence="10">
        <text>L-alpha-aminoacyl-L-arginine(out) = L-alpha-aminoacyl-L-arginine(in)</text>
        <dbReference type="Rhea" id="RHEA:79367"/>
        <dbReference type="ChEBI" id="CHEBI:229968"/>
    </reaction>
</comment>
<feature type="transmembrane region" description="Helical" evidence="26">
    <location>
        <begin position="588"/>
        <end position="609"/>
    </location>
</feature>
<evidence type="ECO:0000256" key="10">
    <source>
        <dbReference type="ARBA" id="ARBA00044881"/>
    </source>
</evidence>
<feature type="compositionally biased region" description="Acidic residues" evidence="25">
    <location>
        <begin position="38"/>
        <end position="78"/>
    </location>
</feature>
<evidence type="ECO:0000256" key="1">
    <source>
        <dbReference type="ARBA" id="ARBA00004155"/>
    </source>
</evidence>
<keyword evidence="29" id="KW-1185">Reference proteome</keyword>
<comment type="catalytic activity">
    <reaction evidence="9">
        <text>L-histidyl-glycine(out) = L-histidyl-glycine(in)</text>
        <dbReference type="Rhea" id="RHEA:79395"/>
        <dbReference type="ChEBI" id="CHEBI:229957"/>
    </reaction>
</comment>
<feature type="compositionally biased region" description="Acidic residues" evidence="25">
    <location>
        <begin position="452"/>
        <end position="472"/>
    </location>
</feature>
<comment type="caution">
    <text evidence="28">The sequence shown here is derived from an EMBL/GenBank/DDBJ whole genome shotgun (WGS) entry which is preliminary data.</text>
</comment>
<keyword evidence="5 26" id="KW-1133">Transmembrane helix</keyword>
<dbReference type="Gene3D" id="1.20.1250.20">
    <property type="entry name" value="MFS general substrate transporter like domains"/>
    <property type="match status" value="2"/>
</dbReference>
<keyword evidence="3" id="KW-0813">Transport</keyword>
<feature type="transmembrane region" description="Helical" evidence="26">
    <location>
        <begin position="382"/>
        <end position="406"/>
    </location>
</feature>
<evidence type="ECO:0000256" key="15">
    <source>
        <dbReference type="ARBA" id="ARBA00044899"/>
    </source>
</evidence>
<feature type="transmembrane region" description="Helical" evidence="26">
    <location>
        <begin position="259"/>
        <end position="279"/>
    </location>
</feature>
<evidence type="ECO:0000256" key="5">
    <source>
        <dbReference type="ARBA" id="ARBA00022989"/>
    </source>
</evidence>
<evidence type="ECO:0000256" key="12">
    <source>
        <dbReference type="ARBA" id="ARBA00044891"/>
    </source>
</evidence>
<organism evidence="28 29">
    <name type="scientific">Actinomortierella ambigua</name>
    <dbReference type="NCBI Taxonomy" id="1343610"/>
    <lineage>
        <taxon>Eukaryota</taxon>
        <taxon>Fungi</taxon>
        <taxon>Fungi incertae sedis</taxon>
        <taxon>Mucoromycota</taxon>
        <taxon>Mortierellomycotina</taxon>
        <taxon>Mortierellomycetes</taxon>
        <taxon>Mortierellales</taxon>
        <taxon>Mortierellaceae</taxon>
        <taxon>Actinomortierella</taxon>
    </lineage>
</organism>
<comment type="catalytic activity">
    <reaction evidence="17">
        <text>L-arginyl-glycine(out) = L-arginyl-glycine(in)</text>
        <dbReference type="Rhea" id="RHEA:79391"/>
        <dbReference type="ChEBI" id="CHEBI:229955"/>
    </reaction>
</comment>
<dbReference type="PANTHER" id="PTHR23512">
    <property type="entry name" value="MAJOR FACILITATOR SUPERFAMILY DOMAIN-CONTAINING PROTEIN 1"/>
    <property type="match status" value="1"/>
</dbReference>
<evidence type="ECO:0000256" key="2">
    <source>
        <dbReference type="ARBA" id="ARBA00008335"/>
    </source>
</evidence>
<feature type="compositionally biased region" description="Low complexity" evidence="25">
    <location>
        <begin position="929"/>
        <end position="939"/>
    </location>
</feature>
<evidence type="ECO:0000256" key="3">
    <source>
        <dbReference type="ARBA" id="ARBA00022448"/>
    </source>
</evidence>
<feature type="transmembrane region" description="Helical" evidence="26">
    <location>
        <begin position="565"/>
        <end position="582"/>
    </location>
</feature>
<name>A0A9P6U485_9FUNG</name>
<feature type="region of interest" description="Disordered" evidence="25">
    <location>
        <begin position="444"/>
        <end position="472"/>
    </location>
</feature>
<feature type="compositionally biased region" description="Gly residues" evidence="25">
    <location>
        <begin position="952"/>
        <end position="961"/>
    </location>
</feature>
<keyword evidence="7" id="KW-0458">Lysosome</keyword>
<keyword evidence="4 26" id="KW-0812">Transmembrane</keyword>
<comment type="catalytic activity">
    <reaction evidence="14">
        <text>L-aspartyl-L-lysine(out) = L-aspartyl-L-lysine(in)</text>
        <dbReference type="Rhea" id="RHEA:79411"/>
        <dbReference type="ChEBI" id="CHEBI:229953"/>
    </reaction>
</comment>
<comment type="catalytic activity">
    <reaction evidence="12">
        <text>L-lysyl-L-alpha-amino acid(out) = L-lysyl-L-alpha-amino acid(in)</text>
        <dbReference type="Rhea" id="RHEA:79387"/>
        <dbReference type="ChEBI" id="CHEBI:229965"/>
    </reaction>
</comment>